<dbReference type="SMART" id="SM00054">
    <property type="entry name" value="EFh"/>
    <property type="match status" value="4"/>
</dbReference>
<sequence>MEIMEPPKSLISASANVSVGVGVEKPISDSSLNVNINMETASDDLCPNSNLEAGTAVSAPDLFLTEAFNNADVDVDGDGKLSYEELKDLLQSLGLEEDELKLNEFVRAVDKDNDGTIDLVEFQSIIDKLSTKASSFEQHLREMFELYDDDGSGDIDQHELRSLMAQLGIDLTDEELSAMIAEADADGDGDIDYEEFVALFKGIKVSGEKKQQQQQQQKRVVLQRKDSITGGIFDDAKQLMSFTSIFRFVTWLYSERKMILLASSHFVATMVIWAHFALIKFQQQENAVPEGAPRYWAKRLVPPIEFGSMHAILFQMALIPFTMSRYTIAAFSNSRLNKYLPLDKALRIHIHLGYTMVSIVFSATIVFFIFFGLSCAEGEEAFCAKFTSEIMITGYCILGLLLLMAGTAFFRHSIPYEVFYGVHFLFLAMYAIAVAHTIDVGQRSGKKDRSQTFKWFAAPLIYYLCDYAMMWFNQRFKTRVTSFTTVEGHDGSKMLILKMKRPSLFMFQPGQYAFLRVESIDRTWHPFSIASDPDSNAVEFYIEVIGEGSWTERLWTKLKNQDKHQTMNIDLLGPYGTALVKDSSYTNIVAIGTGTGIVPCTSLLKQHVRKMVMMDPVHYFAEHSEQKKRNINIICAQEDKNGSLVSYLVLALKRFMSSNQHRDVDEALEAKSAANLKSHTRRQSIMSRLNALNLDLDDESQHNPSFLDRHRNKAALKIATFKATAAMYGRTILAFFTFYSVTTFSLNLSWNLTTADVSSEMLHVLEIMTKTLATVAQQALKESVELRTVKVARQLLPEINETYESLVKEWGEQYARQVLDVTVYITDKDRAEAASFRAQIRDLALFKSKKVVFIRPKLGQIVEDYVVDLIERHPAYSSTLLAFCGGPKVSGVLAEVRSNVELLAAATGHSSHQLDFVSESYGGAKPKGKGGTGTSEEASKKEDSNESLCLWDVVREETIKNVNTIRVKSVFEDEREDEIDGSDGVLLKEYKSKRELMKDYESEKWGSKGVSLRHRRSSSSV</sequence>
<keyword evidence="4 8" id="KW-1133">Transmembrane helix</keyword>
<comment type="subcellular location">
    <subcellularLocation>
        <location evidence="1">Membrane</location>
        <topology evidence="1">Multi-pass membrane protein</topology>
    </subcellularLocation>
</comment>
<feature type="domain" description="EF-hand" evidence="9">
    <location>
        <begin position="135"/>
        <end position="170"/>
    </location>
</feature>
<evidence type="ECO:0000259" key="10">
    <source>
        <dbReference type="PROSITE" id="PS51384"/>
    </source>
</evidence>
<feature type="transmembrane region" description="Helical" evidence="8">
    <location>
        <begin position="312"/>
        <end position="331"/>
    </location>
</feature>
<dbReference type="EC" id="1.6.3.-" evidence="11"/>
<dbReference type="GO" id="GO:0005509">
    <property type="term" value="F:calcium ion binding"/>
    <property type="evidence" value="ECO:0007669"/>
    <property type="project" value="InterPro"/>
</dbReference>
<dbReference type="SUPFAM" id="SSF63380">
    <property type="entry name" value="Riboflavin synthase domain-like"/>
    <property type="match status" value="1"/>
</dbReference>
<dbReference type="EMBL" id="JATAAI010000045">
    <property type="protein sequence ID" value="KAK1733689.1"/>
    <property type="molecule type" value="Genomic_DNA"/>
</dbReference>
<dbReference type="PROSITE" id="PS00018">
    <property type="entry name" value="EF_HAND_1"/>
    <property type="match status" value="4"/>
</dbReference>
<dbReference type="AlphaFoldDB" id="A0AAD8XTP3"/>
<dbReference type="Pfam" id="PF01794">
    <property type="entry name" value="Ferric_reduct"/>
    <property type="match status" value="1"/>
</dbReference>
<dbReference type="InterPro" id="IPR013112">
    <property type="entry name" value="FAD-bd_8"/>
</dbReference>
<dbReference type="GO" id="GO:0005886">
    <property type="term" value="C:plasma membrane"/>
    <property type="evidence" value="ECO:0007669"/>
    <property type="project" value="TreeGrafter"/>
</dbReference>
<evidence type="ECO:0000256" key="6">
    <source>
        <dbReference type="ARBA" id="ARBA00023136"/>
    </source>
</evidence>
<dbReference type="CDD" id="cd06186">
    <property type="entry name" value="NOX_Duox_like_FAD_NADP"/>
    <property type="match status" value="1"/>
</dbReference>
<evidence type="ECO:0000256" key="8">
    <source>
        <dbReference type="SAM" id="Phobius"/>
    </source>
</evidence>
<dbReference type="InterPro" id="IPR017938">
    <property type="entry name" value="Riboflavin_synthase-like_b-brl"/>
</dbReference>
<evidence type="ECO:0000259" key="9">
    <source>
        <dbReference type="PROSITE" id="PS50222"/>
    </source>
</evidence>
<accession>A0AAD8XTP3</accession>
<dbReference type="GO" id="GO:0016491">
    <property type="term" value="F:oxidoreductase activity"/>
    <property type="evidence" value="ECO:0007669"/>
    <property type="project" value="UniProtKB-KW"/>
</dbReference>
<feature type="transmembrane region" description="Helical" evidence="8">
    <location>
        <begin position="453"/>
        <end position="472"/>
    </location>
</feature>
<dbReference type="Gene3D" id="1.10.238.10">
    <property type="entry name" value="EF-hand"/>
    <property type="match status" value="2"/>
</dbReference>
<organism evidence="11 12">
    <name type="scientific">Skeletonema marinoi</name>
    <dbReference type="NCBI Taxonomy" id="267567"/>
    <lineage>
        <taxon>Eukaryota</taxon>
        <taxon>Sar</taxon>
        <taxon>Stramenopiles</taxon>
        <taxon>Ochrophyta</taxon>
        <taxon>Bacillariophyta</taxon>
        <taxon>Coscinodiscophyceae</taxon>
        <taxon>Thalassiosirophycidae</taxon>
        <taxon>Thalassiosirales</taxon>
        <taxon>Skeletonemataceae</taxon>
        <taxon>Skeletonema</taxon>
        <taxon>Skeletonema marinoi-dohrnii complex</taxon>
    </lineage>
</organism>
<evidence type="ECO:0000313" key="11">
    <source>
        <dbReference type="EMBL" id="KAK1733689.1"/>
    </source>
</evidence>
<feature type="domain" description="EF-hand" evidence="9">
    <location>
        <begin position="171"/>
        <end position="206"/>
    </location>
</feature>
<feature type="compositionally biased region" description="Basic residues" evidence="7">
    <location>
        <begin position="1011"/>
        <end position="1021"/>
    </location>
</feature>
<keyword evidence="12" id="KW-1185">Reference proteome</keyword>
<dbReference type="InterPro" id="IPR050369">
    <property type="entry name" value="RBOH/FRE"/>
</dbReference>
<dbReference type="Pfam" id="PF13499">
    <property type="entry name" value="EF-hand_7"/>
    <property type="match status" value="2"/>
</dbReference>
<dbReference type="InterPro" id="IPR039261">
    <property type="entry name" value="FNR_nucleotide-bd"/>
</dbReference>
<feature type="transmembrane region" description="Helical" evidence="8">
    <location>
        <begin position="732"/>
        <end position="750"/>
    </location>
</feature>
<dbReference type="FunFam" id="1.10.238.10:FF:000001">
    <property type="entry name" value="Calmodulin 1"/>
    <property type="match status" value="1"/>
</dbReference>
<keyword evidence="5 11" id="KW-0560">Oxidoreductase</keyword>
<dbReference type="InterPro" id="IPR018247">
    <property type="entry name" value="EF_Hand_1_Ca_BS"/>
</dbReference>
<dbReference type="Proteomes" id="UP001224775">
    <property type="component" value="Unassembled WGS sequence"/>
</dbReference>
<dbReference type="InterPro" id="IPR002048">
    <property type="entry name" value="EF_hand_dom"/>
</dbReference>
<evidence type="ECO:0000313" key="12">
    <source>
        <dbReference type="Proteomes" id="UP001224775"/>
    </source>
</evidence>
<evidence type="ECO:0000256" key="3">
    <source>
        <dbReference type="ARBA" id="ARBA00022837"/>
    </source>
</evidence>
<proteinExistence type="predicted"/>
<reference evidence="11" key="1">
    <citation type="submission" date="2023-06" db="EMBL/GenBank/DDBJ databases">
        <title>Survivors Of The Sea: Transcriptome response of Skeletonema marinoi to long-term dormancy.</title>
        <authorList>
            <person name="Pinder M.I.M."/>
            <person name="Kourtchenko O."/>
            <person name="Robertson E.K."/>
            <person name="Larsson T."/>
            <person name="Maumus F."/>
            <person name="Osuna-Cruz C.M."/>
            <person name="Vancaester E."/>
            <person name="Stenow R."/>
            <person name="Vandepoele K."/>
            <person name="Ploug H."/>
            <person name="Bruchert V."/>
            <person name="Godhe A."/>
            <person name="Topel M."/>
        </authorList>
    </citation>
    <scope>NUCLEOTIDE SEQUENCE</scope>
    <source>
        <strain evidence="11">R05AC</strain>
    </source>
</reference>
<keyword evidence="6 8" id="KW-0472">Membrane</keyword>
<feature type="region of interest" description="Disordered" evidence="7">
    <location>
        <begin position="1002"/>
        <end position="1021"/>
    </location>
</feature>
<dbReference type="SUPFAM" id="SSF52343">
    <property type="entry name" value="Ferredoxin reductase-like, C-terminal NADP-linked domain"/>
    <property type="match status" value="1"/>
</dbReference>
<evidence type="ECO:0000256" key="7">
    <source>
        <dbReference type="SAM" id="MobiDB-lite"/>
    </source>
</evidence>
<feature type="domain" description="FAD-binding FR-type" evidence="10">
    <location>
        <begin position="473"/>
        <end position="581"/>
    </location>
</feature>
<comment type="caution">
    <text evidence="11">The sequence shown here is derived from an EMBL/GenBank/DDBJ whole genome shotgun (WGS) entry which is preliminary data.</text>
</comment>
<dbReference type="PROSITE" id="PS50222">
    <property type="entry name" value="EF_HAND_2"/>
    <property type="match status" value="4"/>
</dbReference>
<dbReference type="InterPro" id="IPR017927">
    <property type="entry name" value="FAD-bd_FR_type"/>
</dbReference>
<dbReference type="InterPro" id="IPR011992">
    <property type="entry name" value="EF-hand-dom_pair"/>
</dbReference>
<dbReference type="Gene3D" id="2.40.30.10">
    <property type="entry name" value="Translation factors"/>
    <property type="match status" value="1"/>
</dbReference>
<keyword evidence="3" id="KW-0106">Calcium</keyword>
<dbReference type="SUPFAM" id="SSF47473">
    <property type="entry name" value="EF-hand"/>
    <property type="match status" value="1"/>
</dbReference>
<gene>
    <name evidence="11" type="ORF">QTG54_015544</name>
</gene>
<evidence type="ECO:0000256" key="5">
    <source>
        <dbReference type="ARBA" id="ARBA00023002"/>
    </source>
</evidence>
<feature type="transmembrane region" description="Helical" evidence="8">
    <location>
        <begin position="418"/>
        <end position="438"/>
    </location>
</feature>
<feature type="transmembrane region" description="Helical" evidence="8">
    <location>
        <begin position="352"/>
        <end position="372"/>
    </location>
</feature>
<dbReference type="CDD" id="cd00051">
    <property type="entry name" value="EFh"/>
    <property type="match status" value="1"/>
</dbReference>
<feature type="domain" description="EF-hand" evidence="9">
    <location>
        <begin position="97"/>
        <end position="132"/>
    </location>
</feature>
<evidence type="ECO:0000256" key="4">
    <source>
        <dbReference type="ARBA" id="ARBA00022989"/>
    </source>
</evidence>
<evidence type="ECO:0000256" key="2">
    <source>
        <dbReference type="ARBA" id="ARBA00022692"/>
    </source>
</evidence>
<dbReference type="Gene3D" id="3.40.50.80">
    <property type="entry name" value="Nucleotide-binding domain of ferredoxin-NADP reductase (FNR) module"/>
    <property type="match status" value="1"/>
</dbReference>
<protein>
    <submittedName>
        <fullName evidence="11">NADPH oxidase</fullName>
        <ecNumber evidence="11">1.6.3.-</ecNumber>
    </submittedName>
</protein>
<dbReference type="PANTHER" id="PTHR11972:SF153">
    <property type="entry name" value="SUPEROXIDE-GENERATING NADPH OXIDASE HEAVY CHAIN SUBUNIT A"/>
    <property type="match status" value="1"/>
</dbReference>
<dbReference type="PROSITE" id="PS51384">
    <property type="entry name" value="FAD_FR"/>
    <property type="match status" value="1"/>
</dbReference>
<dbReference type="PANTHER" id="PTHR11972">
    <property type="entry name" value="NADPH OXIDASE"/>
    <property type="match status" value="1"/>
</dbReference>
<feature type="region of interest" description="Disordered" evidence="7">
    <location>
        <begin position="919"/>
        <end position="941"/>
    </location>
</feature>
<evidence type="ECO:0000256" key="1">
    <source>
        <dbReference type="ARBA" id="ARBA00004141"/>
    </source>
</evidence>
<feature type="domain" description="EF-hand" evidence="9">
    <location>
        <begin position="71"/>
        <end position="96"/>
    </location>
</feature>
<keyword evidence="2 8" id="KW-0812">Transmembrane</keyword>
<dbReference type="Pfam" id="PF08022">
    <property type="entry name" value="FAD_binding_8"/>
    <property type="match status" value="1"/>
</dbReference>
<feature type="transmembrane region" description="Helical" evidence="8">
    <location>
        <begin position="392"/>
        <end position="411"/>
    </location>
</feature>
<dbReference type="InterPro" id="IPR013130">
    <property type="entry name" value="Fe3_Rdtase_TM_dom"/>
</dbReference>
<name>A0AAD8XTP3_9STRA</name>